<feature type="transmembrane region" description="Helical" evidence="2">
    <location>
        <begin position="62"/>
        <end position="84"/>
    </location>
</feature>
<dbReference type="PANTHER" id="PTHR22911">
    <property type="entry name" value="ACYL-MALONYL CONDENSING ENZYME-RELATED"/>
    <property type="match status" value="1"/>
</dbReference>
<dbReference type="PANTHER" id="PTHR22911:SF102">
    <property type="entry name" value="MEMBRANE PROTEIN"/>
    <property type="match status" value="1"/>
</dbReference>
<dbReference type="SUPFAM" id="SSF103481">
    <property type="entry name" value="Multidrug resistance efflux transporter EmrE"/>
    <property type="match status" value="2"/>
</dbReference>
<organism evidence="4 5">
    <name type="scientific">Clostridium aromativorans</name>
    <dbReference type="NCBI Taxonomy" id="2836848"/>
    <lineage>
        <taxon>Bacteria</taxon>
        <taxon>Bacillati</taxon>
        <taxon>Bacillota</taxon>
        <taxon>Clostridia</taxon>
        <taxon>Eubacteriales</taxon>
        <taxon>Clostridiaceae</taxon>
        <taxon>Clostridium</taxon>
    </lineage>
</organism>
<protein>
    <submittedName>
        <fullName evidence="4">DMT family transporter</fullName>
    </submittedName>
</protein>
<evidence type="ECO:0000259" key="3">
    <source>
        <dbReference type="Pfam" id="PF00892"/>
    </source>
</evidence>
<evidence type="ECO:0000256" key="2">
    <source>
        <dbReference type="SAM" id="Phobius"/>
    </source>
</evidence>
<dbReference type="InterPro" id="IPR000620">
    <property type="entry name" value="EamA_dom"/>
</dbReference>
<feature type="transmembrane region" description="Helical" evidence="2">
    <location>
        <begin position="32"/>
        <end position="50"/>
    </location>
</feature>
<feature type="domain" description="EamA" evidence="3">
    <location>
        <begin position="5"/>
        <end position="134"/>
    </location>
</feature>
<comment type="similarity">
    <text evidence="1">Belongs to the EamA transporter family.</text>
</comment>
<feature type="transmembrane region" description="Helical" evidence="2">
    <location>
        <begin position="267"/>
        <end position="286"/>
    </location>
</feature>
<evidence type="ECO:0000256" key="1">
    <source>
        <dbReference type="ARBA" id="ARBA00007362"/>
    </source>
</evidence>
<feature type="transmembrane region" description="Helical" evidence="2">
    <location>
        <begin position="211"/>
        <end position="230"/>
    </location>
</feature>
<feature type="transmembrane region" description="Helical" evidence="2">
    <location>
        <begin position="181"/>
        <end position="199"/>
    </location>
</feature>
<dbReference type="Pfam" id="PF00892">
    <property type="entry name" value="EamA"/>
    <property type="match status" value="2"/>
</dbReference>
<dbReference type="EMBL" id="JAJJPB010000003">
    <property type="protein sequence ID" value="MCC9294169.1"/>
    <property type="molecule type" value="Genomic_DNA"/>
</dbReference>
<dbReference type="Proteomes" id="UP001165422">
    <property type="component" value="Unassembled WGS sequence"/>
</dbReference>
<reference evidence="4" key="1">
    <citation type="submission" date="2021-11" db="EMBL/GenBank/DDBJ databases">
        <authorList>
            <person name="Qingchun L."/>
            <person name="Dong Z."/>
            <person name="Zongwei Q."/>
            <person name="Jia Z."/>
            <person name="Duotao L."/>
        </authorList>
    </citation>
    <scope>NUCLEOTIDE SEQUENCE</scope>
    <source>
        <strain evidence="4">WLY-B-L2</strain>
    </source>
</reference>
<proteinExistence type="inferred from homology"/>
<name>A0ABS8N2Y1_9CLOT</name>
<feature type="transmembrane region" description="Helical" evidence="2">
    <location>
        <begin position="7"/>
        <end position="26"/>
    </location>
</feature>
<keyword evidence="2" id="KW-0472">Membrane</keyword>
<feature type="transmembrane region" description="Helical" evidence="2">
    <location>
        <begin position="152"/>
        <end position="169"/>
    </location>
</feature>
<dbReference type="RefSeq" id="WP_229981047.1">
    <property type="nucleotide sequence ID" value="NZ_JAJJPB010000003.1"/>
</dbReference>
<keyword evidence="2" id="KW-1133">Transmembrane helix</keyword>
<gene>
    <name evidence="4" type="ORF">LN736_04705</name>
</gene>
<sequence>MNAKLNIITSMLIFGSIGVFVKNINLPSAELAFFRSFIGSLFLVCVCYLTKKKISFQSIKQNLLLLLISGTALGLNWISLFQAYKYTTVSIATLSYYFAPVFVIILSPLILREKLTPLKTGCVIMALAGLFLILNTGNNAAAAGSYNHLKGISYGILGAVLYASVILMNKFIKNLSGFETTLIQLITAAVVLLISILYRNNIHIGEISHKALVFIFIVGILHTGIAYLLYFTSIKKLDGQSIAILSYIDPISAVFISAIFLGETMTLIQIIGGLLILGSTFLGEIIKN</sequence>
<feature type="domain" description="EamA" evidence="3">
    <location>
        <begin position="150"/>
        <end position="282"/>
    </location>
</feature>
<comment type="caution">
    <text evidence="4">The sequence shown here is derived from an EMBL/GenBank/DDBJ whole genome shotgun (WGS) entry which is preliminary data.</text>
</comment>
<feature type="transmembrane region" description="Helical" evidence="2">
    <location>
        <begin position="242"/>
        <end position="261"/>
    </location>
</feature>
<accession>A0ABS8N2Y1</accession>
<feature type="transmembrane region" description="Helical" evidence="2">
    <location>
        <begin position="123"/>
        <end position="146"/>
    </location>
</feature>
<feature type="transmembrane region" description="Helical" evidence="2">
    <location>
        <begin position="90"/>
        <end position="111"/>
    </location>
</feature>
<keyword evidence="2" id="KW-0812">Transmembrane</keyword>
<dbReference type="InterPro" id="IPR037185">
    <property type="entry name" value="EmrE-like"/>
</dbReference>
<evidence type="ECO:0000313" key="5">
    <source>
        <dbReference type="Proteomes" id="UP001165422"/>
    </source>
</evidence>
<dbReference type="Gene3D" id="1.10.3730.20">
    <property type="match status" value="1"/>
</dbReference>
<evidence type="ECO:0000313" key="4">
    <source>
        <dbReference type="EMBL" id="MCC9294169.1"/>
    </source>
</evidence>
<keyword evidence="5" id="KW-1185">Reference proteome</keyword>